<dbReference type="Proteomes" id="UP000006044">
    <property type="component" value="Unassembled WGS sequence"/>
</dbReference>
<keyword evidence="13" id="KW-1185">Reference proteome</keyword>
<keyword evidence="9 10" id="KW-0234">DNA repair</keyword>
<dbReference type="RefSeq" id="WP_008863122.1">
    <property type="nucleotide sequence ID" value="NZ_JH815206.1"/>
</dbReference>
<gene>
    <name evidence="9" type="primary">recF</name>
    <name evidence="12" type="ORF">HMPREF9448_02749</name>
</gene>
<sequence length="368" mass="42764">MILSRLSIVNFKNIAQADLSFSPNINCFLGNNGMGKSNLLDAIYYLSFCKSYTRNPDSQNIRHGEDFFVVQGYYERNGNEEELYCGIKRRQKKAFKRNKKEYDRLSDHIGFAPLVMAAPSDNELILGGSEERRKFIDLVISQFDKQYLSTLIRYNKALEQRNALLRQECSEEMLYDIWEEQMDSTAAQIHNSRDRFLQSFIPVFRRFYNEISSQNESADLIYKSHLSEGALLPQLKANRHRDLILGYTSRGIHRDDMDMMLGEYPMKRIGSQGQCKTYLIALKLAQYDFLREQGDTAPILLLDDIFDKLDAERVKQIVKLVSSDHFGQIFITDTNRKYLDEIIHFIGSQYNIFSVDRGEVKILEGKTP</sequence>
<dbReference type="PANTHER" id="PTHR32182:SF0">
    <property type="entry name" value="DNA REPLICATION AND REPAIR PROTEIN RECF"/>
    <property type="match status" value="1"/>
</dbReference>
<dbReference type="GO" id="GO:0005737">
    <property type="term" value="C:cytoplasm"/>
    <property type="evidence" value="ECO:0007669"/>
    <property type="project" value="UniProtKB-SubCell"/>
</dbReference>
<comment type="function">
    <text evidence="9 10">The RecF protein is involved in DNA metabolism; it is required for DNA replication and normal SOS inducibility. RecF binds preferentially to single-stranded, linear DNA. It also seems to bind ATP.</text>
</comment>
<feature type="binding site" evidence="9">
    <location>
        <begin position="30"/>
        <end position="37"/>
    </location>
    <ligand>
        <name>ATP</name>
        <dbReference type="ChEBI" id="CHEBI:30616"/>
    </ligand>
</feature>
<evidence type="ECO:0000259" key="11">
    <source>
        <dbReference type="Pfam" id="PF02463"/>
    </source>
</evidence>
<comment type="similarity">
    <text evidence="2 9 10">Belongs to the RecF family.</text>
</comment>
<name>K0WRU9_9BACT</name>
<evidence type="ECO:0000313" key="13">
    <source>
        <dbReference type="Proteomes" id="UP000006044"/>
    </source>
</evidence>
<evidence type="ECO:0000256" key="3">
    <source>
        <dbReference type="ARBA" id="ARBA00020170"/>
    </source>
</evidence>
<dbReference type="PANTHER" id="PTHR32182">
    <property type="entry name" value="DNA REPLICATION AND REPAIR PROTEIN RECF"/>
    <property type="match status" value="1"/>
</dbReference>
<keyword evidence="9 10" id="KW-0742">SOS response</keyword>
<dbReference type="OrthoDB" id="9803889at2"/>
<dbReference type="Pfam" id="PF02463">
    <property type="entry name" value="SMC_N"/>
    <property type="match status" value="1"/>
</dbReference>
<dbReference type="GO" id="GO:0005524">
    <property type="term" value="F:ATP binding"/>
    <property type="evidence" value="ECO:0007669"/>
    <property type="project" value="UniProtKB-UniRule"/>
</dbReference>
<protein>
    <recommendedName>
        <fullName evidence="3 9">DNA replication and repair protein RecF</fullName>
    </recommendedName>
</protein>
<dbReference type="InterPro" id="IPR003395">
    <property type="entry name" value="RecF/RecN/SMC_N"/>
</dbReference>
<dbReference type="AlphaFoldDB" id="K0WRU9"/>
<dbReference type="InterPro" id="IPR027417">
    <property type="entry name" value="P-loop_NTPase"/>
</dbReference>
<dbReference type="GO" id="GO:0006260">
    <property type="term" value="P:DNA replication"/>
    <property type="evidence" value="ECO:0007669"/>
    <property type="project" value="UniProtKB-UniRule"/>
</dbReference>
<evidence type="ECO:0000256" key="1">
    <source>
        <dbReference type="ARBA" id="ARBA00004496"/>
    </source>
</evidence>
<dbReference type="GO" id="GO:0003697">
    <property type="term" value="F:single-stranded DNA binding"/>
    <property type="evidence" value="ECO:0007669"/>
    <property type="project" value="UniProtKB-UniRule"/>
</dbReference>
<dbReference type="GO" id="GO:0000731">
    <property type="term" value="P:DNA synthesis involved in DNA repair"/>
    <property type="evidence" value="ECO:0007669"/>
    <property type="project" value="TreeGrafter"/>
</dbReference>
<dbReference type="Gene3D" id="3.40.50.300">
    <property type="entry name" value="P-loop containing nucleotide triphosphate hydrolases"/>
    <property type="match status" value="1"/>
</dbReference>
<evidence type="ECO:0000256" key="10">
    <source>
        <dbReference type="RuleBase" id="RU000578"/>
    </source>
</evidence>
<evidence type="ECO:0000256" key="6">
    <source>
        <dbReference type="ARBA" id="ARBA00022741"/>
    </source>
</evidence>
<dbReference type="eggNOG" id="COG1195">
    <property type="taxonomic scope" value="Bacteria"/>
</dbReference>
<dbReference type="HOGENOM" id="CLU_040267_0_1_10"/>
<proteinExistence type="inferred from homology"/>
<dbReference type="EMBL" id="ADLE01000018">
    <property type="protein sequence ID" value="EJZ62068.1"/>
    <property type="molecule type" value="Genomic_DNA"/>
</dbReference>
<dbReference type="HAMAP" id="MF_00365">
    <property type="entry name" value="RecF"/>
    <property type="match status" value="1"/>
</dbReference>
<evidence type="ECO:0000256" key="4">
    <source>
        <dbReference type="ARBA" id="ARBA00022490"/>
    </source>
</evidence>
<evidence type="ECO:0000256" key="7">
    <source>
        <dbReference type="ARBA" id="ARBA00022840"/>
    </source>
</evidence>
<evidence type="ECO:0000256" key="9">
    <source>
        <dbReference type="HAMAP-Rule" id="MF_00365"/>
    </source>
</evidence>
<evidence type="ECO:0000256" key="8">
    <source>
        <dbReference type="ARBA" id="ARBA00023125"/>
    </source>
</evidence>
<evidence type="ECO:0000256" key="2">
    <source>
        <dbReference type="ARBA" id="ARBA00008016"/>
    </source>
</evidence>
<dbReference type="SUPFAM" id="SSF52540">
    <property type="entry name" value="P-loop containing nucleoside triphosphate hydrolases"/>
    <property type="match status" value="1"/>
</dbReference>
<organism evidence="12 13">
    <name type="scientific">Barnesiella intestinihominis YIT 11860</name>
    <dbReference type="NCBI Taxonomy" id="742726"/>
    <lineage>
        <taxon>Bacteria</taxon>
        <taxon>Pseudomonadati</taxon>
        <taxon>Bacteroidota</taxon>
        <taxon>Bacteroidia</taxon>
        <taxon>Bacteroidales</taxon>
        <taxon>Barnesiellaceae</taxon>
        <taxon>Barnesiella</taxon>
    </lineage>
</organism>
<feature type="domain" description="RecF/RecN/SMC N-terminal" evidence="11">
    <location>
        <begin position="3"/>
        <end position="346"/>
    </location>
</feature>
<dbReference type="InterPro" id="IPR042174">
    <property type="entry name" value="RecF_2"/>
</dbReference>
<keyword evidence="6 9" id="KW-0547">Nucleotide-binding</keyword>
<dbReference type="Gene3D" id="1.20.1050.90">
    <property type="entry name" value="RecF/RecN/SMC, N-terminal domain"/>
    <property type="match status" value="1"/>
</dbReference>
<dbReference type="PROSITE" id="PS00618">
    <property type="entry name" value="RECF_2"/>
    <property type="match status" value="1"/>
</dbReference>
<keyword evidence="4 9" id="KW-0963">Cytoplasm</keyword>
<dbReference type="STRING" id="742726.HMPREF9448_02749"/>
<evidence type="ECO:0000256" key="5">
    <source>
        <dbReference type="ARBA" id="ARBA00022705"/>
    </source>
</evidence>
<dbReference type="GO" id="GO:0009432">
    <property type="term" value="P:SOS response"/>
    <property type="evidence" value="ECO:0007669"/>
    <property type="project" value="UniProtKB-UniRule"/>
</dbReference>
<keyword evidence="8 9" id="KW-0238">DNA-binding</keyword>
<dbReference type="GeneID" id="77849923"/>
<accession>K0WRU9</accession>
<keyword evidence="9 10" id="KW-0227">DNA damage</keyword>
<dbReference type="NCBIfam" id="TIGR00611">
    <property type="entry name" value="recf"/>
    <property type="match status" value="1"/>
</dbReference>
<dbReference type="PATRIC" id="fig|742726.3.peg.2864"/>
<dbReference type="InterPro" id="IPR001238">
    <property type="entry name" value="DNA-binding_RecF"/>
</dbReference>
<evidence type="ECO:0000313" key="12">
    <source>
        <dbReference type="EMBL" id="EJZ62068.1"/>
    </source>
</evidence>
<keyword evidence="7 9" id="KW-0067">ATP-binding</keyword>
<reference evidence="12 13" key="1">
    <citation type="submission" date="2012-08" db="EMBL/GenBank/DDBJ databases">
        <title>The Genome Sequence of Barnesiella intestinihominis YIT 11860.</title>
        <authorList>
            <consortium name="The Broad Institute Genome Sequencing Platform"/>
            <person name="Earl A."/>
            <person name="Ward D."/>
            <person name="Feldgarden M."/>
            <person name="Gevers D."/>
            <person name="Morotomi M."/>
            <person name="Walker B."/>
            <person name="Young S.K."/>
            <person name="Zeng Q."/>
            <person name="Gargeya S."/>
            <person name="Fitzgerald M."/>
            <person name="Haas B."/>
            <person name="Abouelleil A."/>
            <person name="Alvarado L."/>
            <person name="Arachchi H.M."/>
            <person name="Berlin A.M."/>
            <person name="Chapman S.B."/>
            <person name="Goldberg J."/>
            <person name="Griggs A."/>
            <person name="Gujja S."/>
            <person name="Hansen M."/>
            <person name="Howarth C."/>
            <person name="Imamovic A."/>
            <person name="Larimer J."/>
            <person name="McCowen C."/>
            <person name="Montmayeur A."/>
            <person name="Murphy C."/>
            <person name="Neiman D."/>
            <person name="Pearson M."/>
            <person name="Priest M."/>
            <person name="Roberts A."/>
            <person name="Saif S."/>
            <person name="Shea T."/>
            <person name="Sisk P."/>
            <person name="Sykes S."/>
            <person name="Wortman J."/>
            <person name="Nusbaum C."/>
            <person name="Birren B."/>
        </authorList>
    </citation>
    <scope>NUCLEOTIDE SEQUENCE [LARGE SCALE GENOMIC DNA]</scope>
    <source>
        <strain evidence="12 13">YIT 11860</strain>
    </source>
</reference>
<dbReference type="InterPro" id="IPR018078">
    <property type="entry name" value="DNA-binding_RecF_CS"/>
</dbReference>
<keyword evidence="5 9" id="KW-0235">DNA replication</keyword>
<dbReference type="GO" id="GO:0006302">
    <property type="term" value="P:double-strand break repair"/>
    <property type="evidence" value="ECO:0007669"/>
    <property type="project" value="TreeGrafter"/>
</dbReference>
<comment type="caution">
    <text evidence="12">The sequence shown here is derived from an EMBL/GenBank/DDBJ whole genome shotgun (WGS) entry which is preliminary data.</text>
</comment>
<comment type="subcellular location">
    <subcellularLocation>
        <location evidence="1 9 10">Cytoplasm</location>
    </subcellularLocation>
</comment>